<sequence>MHADVFSLDVSQIDEKWILDKMDEFGIKRNDLIKQLALTKSYISLLFADDDNPRKIHLSRQTKAMFYYYFLTYELNRDFREYLNNE</sequence>
<proteinExistence type="predicted"/>
<evidence type="ECO:0000313" key="1">
    <source>
        <dbReference type="EMBL" id="QOR74895.1"/>
    </source>
</evidence>
<dbReference type="AlphaFoldDB" id="A0A7M1T567"/>
<protein>
    <submittedName>
        <fullName evidence="1">Uncharacterized protein</fullName>
    </submittedName>
</protein>
<evidence type="ECO:0000313" key="2">
    <source>
        <dbReference type="Proteomes" id="UP000593605"/>
    </source>
</evidence>
<dbReference type="EMBL" id="CP063145">
    <property type="protein sequence ID" value="QOR74895.1"/>
    <property type="molecule type" value="Genomic_DNA"/>
</dbReference>
<gene>
    <name evidence="1" type="ORF">IMZ16_09395</name>
</gene>
<name>A0A7M1T567_9FLAO</name>
<accession>A0A7M1T567</accession>
<dbReference type="Proteomes" id="UP000593605">
    <property type="component" value="Chromosome"/>
</dbReference>
<reference evidence="1 2" key="1">
    <citation type="submission" date="2020-10" db="EMBL/GenBank/DDBJ databases">
        <title>Complete genome of Cruoricapor ignavus strain M1214 isolated from the blood culture of a febrile patient.</title>
        <authorList>
            <person name="Guglielmino C.J.D."/>
        </authorList>
    </citation>
    <scope>NUCLEOTIDE SEQUENCE [LARGE SCALE GENOMIC DNA]</scope>
    <source>
        <strain evidence="1 2">M1214</strain>
    </source>
</reference>
<organism evidence="1 2">
    <name type="scientific">Cruoricaptor ignavus</name>
    <dbReference type="NCBI Taxonomy" id="1118202"/>
    <lineage>
        <taxon>Bacteria</taxon>
        <taxon>Pseudomonadati</taxon>
        <taxon>Bacteroidota</taxon>
        <taxon>Flavobacteriia</taxon>
        <taxon>Flavobacteriales</taxon>
        <taxon>Weeksellaceae</taxon>
        <taxon>Cruoricaptor</taxon>
    </lineage>
</organism>
<dbReference type="KEGG" id="civ:IMZ16_09395"/>